<dbReference type="EMBL" id="FZOH01000008">
    <property type="protein sequence ID" value="SNS75496.1"/>
    <property type="molecule type" value="Genomic_DNA"/>
</dbReference>
<dbReference type="AlphaFoldDB" id="A0A239H1Z8"/>
<name>A0A239H1Z8_9ACTN</name>
<accession>A0A239H1Z8</accession>
<sequence>MSTTLTPSAAASAASSAVRPAARERGASAATLVALEIRKSLSTRSGKTLALASALLAPGITAVMAATSDDELGSAAGPIGALGLVTVLVLLAVGVLSTAGEWTHRTVQTTFLVVPQRGRVLAAKAVAVALLGAVLAAVAASATAGVLAVAPVGDLSWDGVPQALGVVVAAGAAFAVIGAGVGAAVANSPAALTGLYLTVLGVMPVLRLAQPGIAEKLDPADAVLGLAAGHGGTTQVLVLTGWVVVSLVAGAVVTSRRAVA</sequence>
<keyword evidence="3" id="KW-1185">Reference proteome</keyword>
<evidence type="ECO:0008006" key="4">
    <source>
        <dbReference type="Google" id="ProtNLM"/>
    </source>
</evidence>
<evidence type="ECO:0000313" key="3">
    <source>
        <dbReference type="Proteomes" id="UP000198386"/>
    </source>
</evidence>
<evidence type="ECO:0000313" key="2">
    <source>
        <dbReference type="EMBL" id="SNS75496.1"/>
    </source>
</evidence>
<organism evidence="2 3">
    <name type="scientific">Geodermatophilus saharensis</name>
    <dbReference type="NCBI Taxonomy" id="1137994"/>
    <lineage>
        <taxon>Bacteria</taxon>
        <taxon>Bacillati</taxon>
        <taxon>Actinomycetota</taxon>
        <taxon>Actinomycetes</taxon>
        <taxon>Geodermatophilales</taxon>
        <taxon>Geodermatophilaceae</taxon>
        <taxon>Geodermatophilus</taxon>
    </lineage>
</organism>
<feature type="transmembrane region" description="Helical" evidence="1">
    <location>
        <begin position="193"/>
        <end position="213"/>
    </location>
</feature>
<dbReference type="Proteomes" id="UP000198386">
    <property type="component" value="Unassembled WGS sequence"/>
</dbReference>
<proteinExistence type="predicted"/>
<dbReference type="RefSeq" id="WP_089405336.1">
    <property type="nucleotide sequence ID" value="NZ_FZOH01000008.1"/>
</dbReference>
<dbReference type="OrthoDB" id="5194390at2"/>
<feature type="transmembrane region" description="Helical" evidence="1">
    <location>
        <begin position="233"/>
        <end position="254"/>
    </location>
</feature>
<keyword evidence="1" id="KW-0812">Transmembrane</keyword>
<keyword evidence="1" id="KW-1133">Transmembrane helix</keyword>
<feature type="transmembrane region" description="Helical" evidence="1">
    <location>
        <begin position="121"/>
        <end position="150"/>
    </location>
</feature>
<gene>
    <name evidence="2" type="ORF">SAMN04488107_3658</name>
</gene>
<feature type="transmembrane region" description="Helical" evidence="1">
    <location>
        <begin position="162"/>
        <end position="186"/>
    </location>
</feature>
<reference evidence="3" key="1">
    <citation type="submission" date="2017-06" db="EMBL/GenBank/DDBJ databases">
        <authorList>
            <person name="Varghese N."/>
            <person name="Submissions S."/>
        </authorList>
    </citation>
    <scope>NUCLEOTIDE SEQUENCE [LARGE SCALE GENOMIC DNA]</scope>
    <source>
        <strain evidence="3">DSM 45423</strain>
    </source>
</reference>
<feature type="transmembrane region" description="Helical" evidence="1">
    <location>
        <begin position="48"/>
        <end position="67"/>
    </location>
</feature>
<protein>
    <recommendedName>
        <fullName evidence="4">ABC-2 type transport system permease protein</fullName>
    </recommendedName>
</protein>
<feature type="transmembrane region" description="Helical" evidence="1">
    <location>
        <begin position="79"/>
        <end position="100"/>
    </location>
</feature>
<evidence type="ECO:0000256" key="1">
    <source>
        <dbReference type="SAM" id="Phobius"/>
    </source>
</evidence>
<keyword evidence="1" id="KW-0472">Membrane</keyword>